<feature type="compositionally biased region" description="Polar residues" evidence="1">
    <location>
        <begin position="229"/>
        <end position="247"/>
    </location>
</feature>
<accession>A0A445A9P3</accession>
<evidence type="ECO:0000256" key="2">
    <source>
        <dbReference type="SAM" id="Phobius"/>
    </source>
</evidence>
<keyword evidence="2" id="KW-0472">Membrane</keyword>
<proteinExistence type="predicted"/>
<dbReference type="EMBL" id="SDMP01000013">
    <property type="protein sequence ID" value="RYR23166.1"/>
    <property type="molecule type" value="Genomic_DNA"/>
</dbReference>
<comment type="caution">
    <text evidence="3">The sequence shown here is derived from an EMBL/GenBank/DDBJ whole genome shotgun (WGS) entry which is preliminary data.</text>
</comment>
<name>A0A445A9P3_ARAHY</name>
<keyword evidence="2" id="KW-0812">Transmembrane</keyword>
<keyword evidence="2" id="KW-1133">Transmembrane helix</keyword>
<evidence type="ECO:0000313" key="4">
    <source>
        <dbReference type="Proteomes" id="UP000289738"/>
    </source>
</evidence>
<gene>
    <name evidence="3" type="ORF">Ahy_B03g068427</name>
</gene>
<evidence type="ECO:0000256" key="1">
    <source>
        <dbReference type="SAM" id="MobiDB-lite"/>
    </source>
</evidence>
<dbReference type="AlphaFoldDB" id="A0A445A9P3"/>
<reference evidence="3 4" key="1">
    <citation type="submission" date="2019-01" db="EMBL/GenBank/DDBJ databases">
        <title>Sequencing of cultivated peanut Arachis hypogaea provides insights into genome evolution and oil improvement.</title>
        <authorList>
            <person name="Chen X."/>
        </authorList>
    </citation>
    <scope>NUCLEOTIDE SEQUENCE [LARGE SCALE GENOMIC DNA]</scope>
    <source>
        <strain evidence="4">cv. Fuhuasheng</strain>
        <tissue evidence="3">Leaves</tissue>
    </source>
</reference>
<keyword evidence="4" id="KW-1185">Reference proteome</keyword>
<organism evidence="3 4">
    <name type="scientific">Arachis hypogaea</name>
    <name type="common">Peanut</name>
    <dbReference type="NCBI Taxonomy" id="3818"/>
    <lineage>
        <taxon>Eukaryota</taxon>
        <taxon>Viridiplantae</taxon>
        <taxon>Streptophyta</taxon>
        <taxon>Embryophyta</taxon>
        <taxon>Tracheophyta</taxon>
        <taxon>Spermatophyta</taxon>
        <taxon>Magnoliopsida</taxon>
        <taxon>eudicotyledons</taxon>
        <taxon>Gunneridae</taxon>
        <taxon>Pentapetalae</taxon>
        <taxon>rosids</taxon>
        <taxon>fabids</taxon>
        <taxon>Fabales</taxon>
        <taxon>Fabaceae</taxon>
        <taxon>Papilionoideae</taxon>
        <taxon>50 kb inversion clade</taxon>
        <taxon>dalbergioids sensu lato</taxon>
        <taxon>Dalbergieae</taxon>
        <taxon>Pterocarpus clade</taxon>
        <taxon>Arachis</taxon>
    </lineage>
</organism>
<sequence length="259" mass="28460">MNPQKLNGRPENAESNVQERRRQPQRHQATTQVIFLTSFVTITTTTTTTTTTTKNGFSMPIISNCDACKTSKNHSFIAVTTGELCNQQHRSNKSKSTRAITKLINEGDVLTRFTVGHDFEFAEIEALVDTGRKGEPRCYLSLSPSLDYPSPLAITKVTCVGGLVTLWLSSLLYVAVVAASVAVSIRVLGIGFQPKWGIKDVLRMPKTLAFSTAILLSQEESLHNKKENQSMPSHSEHNSLPNPQESSWLEAPSDLLGTS</sequence>
<feature type="region of interest" description="Disordered" evidence="1">
    <location>
        <begin position="1"/>
        <end position="29"/>
    </location>
</feature>
<evidence type="ECO:0000313" key="3">
    <source>
        <dbReference type="EMBL" id="RYR23166.1"/>
    </source>
</evidence>
<feature type="region of interest" description="Disordered" evidence="1">
    <location>
        <begin position="223"/>
        <end position="259"/>
    </location>
</feature>
<dbReference type="Proteomes" id="UP000289738">
    <property type="component" value="Chromosome B03"/>
</dbReference>
<protein>
    <submittedName>
        <fullName evidence="3">Uncharacterized protein</fullName>
    </submittedName>
</protein>
<feature type="transmembrane region" description="Helical" evidence="2">
    <location>
        <begin position="166"/>
        <end position="189"/>
    </location>
</feature>